<feature type="domain" description="GFO/IDH/MocA-like oxidoreductase" evidence="4">
    <location>
        <begin position="136"/>
        <end position="258"/>
    </location>
</feature>
<dbReference type="Pfam" id="PF01408">
    <property type="entry name" value="GFO_IDH_MocA"/>
    <property type="match status" value="1"/>
</dbReference>
<dbReference type="PANTHER" id="PTHR22604">
    <property type="entry name" value="OXIDOREDUCTASES"/>
    <property type="match status" value="1"/>
</dbReference>
<comment type="caution">
    <text evidence="5">The sequence shown here is derived from an EMBL/GenBank/DDBJ whole genome shotgun (WGS) entry which is preliminary data.</text>
</comment>
<evidence type="ECO:0000259" key="4">
    <source>
        <dbReference type="Pfam" id="PF22725"/>
    </source>
</evidence>
<evidence type="ECO:0000259" key="3">
    <source>
        <dbReference type="Pfam" id="PF01408"/>
    </source>
</evidence>
<name>A0A927IE02_9BACT</name>
<proteinExistence type="inferred from homology"/>
<keyword evidence="6" id="KW-1185">Reference proteome</keyword>
<dbReference type="InterPro" id="IPR000683">
    <property type="entry name" value="Gfo/Idh/MocA-like_OxRdtase_N"/>
</dbReference>
<dbReference type="Gene3D" id="3.40.50.720">
    <property type="entry name" value="NAD(P)-binding Rossmann-like Domain"/>
    <property type="match status" value="1"/>
</dbReference>
<dbReference type="SUPFAM" id="SSF51735">
    <property type="entry name" value="NAD(P)-binding Rossmann-fold domains"/>
    <property type="match status" value="1"/>
</dbReference>
<sequence length="361" mass="38793">MTQRLRVGILGCGAIAPAYLKNLTGDLSALVEIAACADLDLDLARKRAEEFRVDNVVTAEEMLSDAGIDLVVNLTPAPAHFKTSLQVLQAGKHLFTEKPLCLTLEEGRELLDTAERNNVQIGGAADTFLGGSFHSCSKLVQEGAIGFPVVAHALITVGTFDSMRYHKVFSGSLLDLGPYYITAMIMLFGSVKRVSGIADVRFPEKVDGQSGERFSLDRASTAVASLSFESGVVATVIATEDVHNYFPSVEVFGRTGRMKLSDANMYGEKVSVETNQEKRSINPSSNDGYISKGRGLGVAEMALALKDGRSPRASGALMYHVLEAMLAVYESSKSGVSMTIESRAEPFRPLQDSELKSILGT</sequence>
<dbReference type="PANTHER" id="PTHR22604:SF105">
    <property type="entry name" value="TRANS-1,2-DIHYDROBENZENE-1,2-DIOL DEHYDROGENASE"/>
    <property type="match status" value="1"/>
</dbReference>
<dbReference type="AlphaFoldDB" id="A0A927IE02"/>
<dbReference type="GO" id="GO:0000166">
    <property type="term" value="F:nucleotide binding"/>
    <property type="evidence" value="ECO:0007669"/>
    <property type="project" value="InterPro"/>
</dbReference>
<evidence type="ECO:0000256" key="1">
    <source>
        <dbReference type="ARBA" id="ARBA00010928"/>
    </source>
</evidence>
<keyword evidence="2" id="KW-0560">Oxidoreductase</keyword>
<dbReference type="GO" id="GO:0016491">
    <property type="term" value="F:oxidoreductase activity"/>
    <property type="evidence" value="ECO:0007669"/>
    <property type="project" value="UniProtKB-KW"/>
</dbReference>
<dbReference type="RefSeq" id="WP_191615649.1">
    <property type="nucleotide sequence ID" value="NZ_JACYFG010000006.1"/>
</dbReference>
<gene>
    <name evidence="5" type="ORF">IEN85_03335</name>
</gene>
<dbReference type="InterPro" id="IPR050984">
    <property type="entry name" value="Gfo/Idh/MocA_domain"/>
</dbReference>
<organism evidence="5 6">
    <name type="scientific">Pelagicoccus enzymogenes</name>
    <dbReference type="NCBI Taxonomy" id="2773457"/>
    <lineage>
        <taxon>Bacteria</taxon>
        <taxon>Pseudomonadati</taxon>
        <taxon>Verrucomicrobiota</taxon>
        <taxon>Opitutia</taxon>
        <taxon>Puniceicoccales</taxon>
        <taxon>Pelagicoccaceae</taxon>
        <taxon>Pelagicoccus</taxon>
    </lineage>
</organism>
<dbReference type="Gene3D" id="3.30.360.10">
    <property type="entry name" value="Dihydrodipicolinate Reductase, domain 2"/>
    <property type="match status" value="1"/>
</dbReference>
<accession>A0A927IE02</accession>
<evidence type="ECO:0000313" key="5">
    <source>
        <dbReference type="EMBL" id="MBD5778512.1"/>
    </source>
</evidence>
<dbReference type="Proteomes" id="UP000622317">
    <property type="component" value="Unassembled WGS sequence"/>
</dbReference>
<dbReference type="Pfam" id="PF22725">
    <property type="entry name" value="GFO_IDH_MocA_C3"/>
    <property type="match status" value="1"/>
</dbReference>
<feature type="domain" description="Gfo/Idh/MocA-like oxidoreductase N-terminal" evidence="3">
    <location>
        <begin position="5"/>
        <end position="121"/>
    </location>
</feature>
<protein>
    <submittedName>
        <fullName evidence="5">Gfo/Idh/MocA family oxidoreductase</fullName>
    </submittedName>
</protein>
<reference evidence="5" key="1">
    <citation type="submission" date="2020-09" db="EMBL/GenBank/DDBJ databases">
        <title>Pelagicoccus enzymogenes sp. nov. with an EPS production, isolated from marine sediment.</title>
        <authorList>
            <person name="Feng X."/>
        </authorList>
    </citation>
    <scope>NUCLEOTIDE SEQUENCE</scope>
    <source>
        <strain evidence="5">NFK12</strain>
    </source>
</reference>
<evidence type="ECO:0000313" key="6">
    <source>
        <dbReference type="Proteomes" id="UP000622317"/>
    </source>
</evidence>
<dbReference type="InterPro" id="IPR036291">
    <property type="entry name" value="NAD(P)-bd_dom_sf"/>
</dbReference>
<dbReference type="EMBL" id="JACYFG010000006">
    <property type="protein sequence ID" value="MBD5778512.1"/>
    <property type="molecule type" value="Genomic_DNA"/>
</dbReference>
<evidence type="ECO:0000256" key="2">
    <source>
        <dbReference type="ARBA" id="ARBA00023002"/>
    </source>
</evidence>
<comment type="similarity">
    <text evidence="1">Belongs to the Gfo/Idh/MocA family.</text>
</comment>
<dbReference type="InterPro" id="IPR055170">
    <property type="entry name" value="GFO_IDH_MocA-like_dom"/>
</dbReference>